<dbReference type="SUPFAM" id="SSF53474">
    <property type="entry name" value="alpha/beta-Hydrolases"/>
    <property type="match status" value="1"/>
</dbReference>
<dbReference type="PANTHER" id="PTHR11440">
    <property type="entry name" value="LECITHIN-CHOLESTEROL ACYLTRANSFERASE-RELATED"/>
    <property type="match status" value="1"/>
</dbReference>
<sequence length="569" mass="64076">MTQFHLQSRKWQSKCDANMRRMAITALFSALFFVFVFKTKVEALDTANLPQLPGVIFVPGDGGAQLQARLHKNSSAHFFCYQNSDWFTSWLNLPEMVPGFIDCWTSNMVLEYNNSTRTTNNPAGVDVRVPNFGDTSTVEYLTPCRLYSYFAYIAEVLVALGYQRNVTLRGAPFDFRKAPNELSDYFSSLKLLTEELRESTGGPVVFIAHSMGAPLMNYFLNLQTQNWRKQNVECLVSLAGAWGGSVKAIKVYAAGDNLNSVLNSLTLRTQQRTNPSLAFLLPDPELWLDEVLVRSPTANYTIKDMKQYLFELGLPDAYEMYLDTRTLLNMSHTAPHVALHCLYGVGIPTVERIEFANAKYFPDYPSLVNGPGDGTVNLRSADLCSQYSKLQSEPVVVKSYNETDHMAILSHVDVLRYIAKLVTDIAQRRADARNSTVKNSPPFIVSIENPDHEAKSSHEAEVGGNLRRPLYLGSQSSLSEKPNEPQSESENVATGPNTSKANLKDLVDKAVAKVDSEIKHKWFAAADFKEAYERLLQIHSIQKTIDQKIMYVHKMELEMKRLRDTMMSL</sequence>
<dbReference type="RefSeq" id="XP_018022791.1">
    <property type="nucleotide sequence ID" value="XM_018167302.2"/>
</dbReference>
<evidence type="ECO:0000313" key="2">
    <source>
        <dbReference type="Proteomes" id="UP000694843"/>
    </source>
</evidence>
<dbReference type="AlphaFoldDB" id="A0A8B7PC39"/>
<keyword evidence="2" id="KW-1185">Reference proteome</keyword>
<dbReference type="GO" id="GO:0008374">
    <property type="term" value="F:O-acyltransferase activity"/>
    <property type="evidence" value="ECO:0007669"/>
    <property type="project" value="InterPro"/>
</dbReference>
<evidence type="ECO:0000313" key="3">
    <source>
        <dbReference type="RefSeq" id="XP_018022791.1"/>
    </source>
</evidence>
<gene>
    <name evidence="3" type="primary">LOC108678817</name>
</gene>
<dbReference type="InterPro" id="IPR029058">
    <property type="entry name" value="AB_hydrolase_fold"/>
</dbReference>
<dbReference type="GO" id="GO:0006629">
    <property type="term" value="P:lipid metabolic process"/>
    <property type="evidence" value="ECO:0007669"/>
    <property type="project" value="InterPro"/>
</dbReference>
<organism evidence="2 3">
    <name type="scientific">Hyalella azteca</name>
    <name type="common">Amphipod</name>
    <dbReference type="NCBI Taxonomy" id="294128"/>
    <lineage>
        <taxon>Eukaryota</taxon>
        <taxon>Metazoa</taxon>
        <taxon>Ecdysozoa</taxon>
        <taxon>Arthropoda</taxon>
        <taxon>Crustacea</taxon>
        <taxon>Multicrustacea</taxon>
        <taxon>Malacostraca</taxon>
        <taxon>Eumalacostraca</taxon>
        <taxon>Peracarida</taxon>
        <taxon>Amphipoda</taxon>
        <taxon>Senticaudata</taxon>
        <taxon>Talitrida</taxon>
        <taxon>Talitroidea</taxon>
        <taxon>Hyalellidae</taxon>
        <taxon>Hyalella</taxon>
    </lineage>
</organism>
<feature type="compositionally biased region" description="Polar residues" evidence="1">
    <location>
        <begin position="473"/>
        <end position="500"/>
    </location>
</feature>
<dbReference type="Proteomes" id="UP000694843">
    <property type="component" value="Unplaced"/>
</dbReference>
<dbReference type="GeneID" id="108678817"/>
<dbReference type="KEGG" id="hazt:108678817"/>
<proteinExistence type="predicted"/>
<feature type="compositionally biased region" description="Basic and acidic residues" evidence="1">
    <location>
        <begin position="449"/>
        <end position="461"/>
    </location>
</feature>
<reference evidence="3" key="1">
    <citation type="submission" date="2025-08" db="UniProtKB">
        <authorList>
            <consortium name="RefSeq"/>
        </authorList>
    </citation>
    <scope>IDENTIFICATION</scope>
    <source>
        <tissue evidence="3">Whole organism</tissue>
    </source>
</reference>
<dbReference type="InterPro" id="IPR003386">
    <property type="entry name" value="LACT/PDAT_acylTrfase"/>
</dbReference>
<protein>
    <submittedName>
        <fullName evidence="3">Phospholipase A2 group XV</fullName>
    </submittedName>
</protein>
<evidence type="ECO:0000256" key="1">
    <source>
        <dbReference type="SAM" id="MobiDB-lite"/>
    </source>
</evidence>
<accession>A0A8B7PC39</accession>
<dbReference type="OrthoDB" id="190846at2759"/>
<dbReference type="Gene3D" id="3.40.50.1820">
    <property type="entry name" value="alpha/beta hydrolase"/>
    <property type="match status" value="2"/>
</dbReference>
<dbReference type="Pfam" id="PF02450">
    <property type="entry name" value="LCAT"/>
    <property type="match status" value="2"/>
</dbReference>
<name>A0A8B7PC39_HYAAZ</name>
<dbReference type="OMA" id="QMTPPGV"/>
<feature type="region of interest" description="Disordered" evidence="1">
    <location>
        <begin position="430"/>
        <end position="500"/>
    </location>
</feature>